<proteinExistence type="predicted"/>
<dbReference type="InterPro" id="IPR047650">
    <property type="entry name" value="Transpos_IS110"/>
</dbReference>
<dbReference type="Pfam" id="PF01548">
    <property type="entry name" value="DEDD_Tnp_IS110"/>
    <property type="match status" value="1"/>
</dbReference>
<evidence type="ECO:0000259" key="1">
    <source>
        <dbReference type="Pfam" id="PF01548"/>
    </source>
</evidence>
<dbReference type="PANTHER" id="PTHR33055">
    <property type="entry name" value="TRANSPOSASE FOR INSERTION SEQUENCE ELEMENT IS1111A"/>
    <property type="match status" value="1"/>
</dbReference>
<evidence type="ECO:0000313" key="3">
    <source>
        <dbReference type="EMBL" id="NKI92082.1"/>
    </source>
</evidence>
<name>A0ABX1HPA7_9BACT</name>
<dbReference type="PANTHER" id="PTHR33055:SF3">
    <property type="entry name" value="PUTATIVE TRANSPOSASE FOR IS117-RELATED"/>
    <property type="match status" value="1"/>
</dbReference>
<comment type="caution">
    <text evidence="3">The sequence shown here is derived from an EMBL/GenBank/DDBJ whole genome shotgun (WGS) entry which is preliminary data.</text>
</comment>
<evidence type="ECO:0000259" key="2">
    <source>
        <dbReference type="Pfam" id="PF02371"/>
    </source>
</evidence>
<gene>
    <name evidence="3" type="ORF">HBN54_004708</name>
</gene>
<reference evidence="3 4" key="1">
    <citation type="submission" date="2020-03" db="EMBL/GenBank/DDBJ databases">
        <title>Genomic Encyclopedia of Type Strains, Phase IV (KMG-V): Genome sequencing to study the core and pangenomes of soil and plant-associated prokaryotes.</title>
        <authorList>
            <person name="Whitman W."/>
        </authorList>
    </citation>
    <scope>NUCLEOTIDE SEQUENCE [LARGE SCALE GENOMIC DNA]</scope>
    <source>
        <strain evidence="3 4">1B</strain>
    </source>
</reference>
<dbReference type="RefSeq" id="WP_168675618.1">
    <property type="nucleotide sequence ID" value="NZ_JAAVTK010000037.1"/>
</dbReference>
<keyword evidence="4" id="KW-1185">Reference proteome</keyword>
<dbReference type="Pfam" id="PF02371">
    <property type="entry name" value="Transposase_20"/>
    <property type="match status" value="1"/>
</dbReference>
<dbReference type="EMBL" id="JAAVTK010000037">
    <property type="protein sequence ID" value="NKI92082.1"/>
    <property type="molecule type" value="Genomic_DNA"/>
</dbReference>
<dbReference type="InterPro" id="IPR003346">
    <property type="entry name" value="Transposase_20"/>
</dbReference>
<dbReference type="InterPro" id="IPR002525">
    <property type="entry name" value="Transp_IS110-like_N"/>
</dbReference>
<accession>A0ABX1HPA7</accession>
<dbReference type="NCBIfam" id="NF033542">
    <property type="entry name" value="transpos_IS110"/>
    <property type="match status" value="1"/>
</dbReference>
<feature type="domain" description="Transposase IS116/IS110/IS902 C-terminal" evidence="2">
    <location>
        <begin position="207"/>
        <end position="292"/>
    </location>
</feature>
<organism evidence="3 4">
    <name type="scientific">Hymenobacter artigasi</name>
    <dbReference type="NCBI Taxonomy" id="2719616"/>
    <lineage>
        <taxon>Bacteria</taxon>
        <taxon>Pseudomonadati</taxon>
        <taxon>Bacteroidota</taxon>
        <taxon>Cytophagia</taxon>
        <taxon>Cytophagales</taxon>
        <taxon>Hymenobacteraceae</taxon>
        <taxon>Hymenobacter</taxon>
    </lineage>
</organism>
<protein>
    <submittedName>
        <fullName evidence="3">Transposase</fullName>
    </submittedName>
</protein>
<evidence type="ECO:0000313" key="4">
    <source>
        <dbReference type="Proteomes" id="UP000717634"/>
    </source>
</evidence>
<dbReference type="Proteomes" id="UP000717634">
    <property type="component" value="Unassembled WGS sequence"/>
</dbReference>
<feature type="domain" description="Transposase IS110-like N-terminal" evidence="1">
    <location>
        <begin position="6"/>
        <end position="153"/>
    </location>
</feature>
<sequence>MYTHFLGLDVSKDTLDVALLSPQCQVLAQAQLANTPSALSQWLKAQAKQVPGFAVGTCLACLEHTGLYCRPALAALDQLALPTWLEHAAQIKVSMGQVRGKTDKADAVRIGQYAARYQDRVRLWQPARPVLVALDRLSARRARLVGLRQQLQAPLTGSAGFFTPAEQRVEQRAVAPTLRALTKAITAVAATMQQLIAADTDLAAVYECLLSVPGVGPVVATELLLTTGAFTTRSDAKRYASYAGVVPFERSSGQHRGRGRVSHHANKRVKALLHLAALSAVRWSKPLKAYYERKVAEGKPKLLVLNNVRNKLVHLLFACALNQRKYDEKYATALA</sequence>